<organism evidence="8 9">
    <name type="scientific">Mucilaginibacter mali</name>
    <dbReference type="NCBI Taxonomy" id="2740462"/>
    <lineage>
        <taxon>Bacteria</taxon>
        <taxon>Pseudomonadati</taxon>
        <taxon>Bacteroidota</taxon>
        <taxon>Sphingobacteriia</taxon>
        <taxon>Sphingobacteriales</taxon>
        <taxon>Sphingobacteriaceae</taxon>
        <taxon>Mucilaginibacter</taxon>
    </lineage>
</organism>
<dbReference type="InterPro" id="IPR013325">
    <property type="entry name" value="RNA_pol_sigma_r2"/>
</dbReference>
<accession>A0A7D4Q4I5</accession>
<dbReference type="InterPro" id="IPR007627">
    <property type="entry name" value="RNA_pol_sigma70_r2"/>
</dbReference>
<proteinExistence type="inferred from homology"/>
<dbReference type="Pfam" id="PF04542">
    <property type="entry name" value="Sigma70_r2"/>
    <property type="match status" value="1"/>
</dbReference>
<dbReference type="GO" id="GO:0016987">
    <property type="term" value="F:sigma factor activity"/>
    <property type="evidence" value="ECO:0007669"/>
    <property type="project" value="UniProtKB-KW"/>
</dbReference>
<dbReference type="AlphaFoldDB" id="A0A7D4Q4I5"/>
<evidence type="ECO:0000313" key="9">
    <source>
        <dbReference type="Proteomes" id="UP000505355"/>
    </source>
</evidence>
<keyword evidence="4" id="KW-0238">DNA-binding</keyword>
<protein>
    <submittedName>
        <fullName evidence="8">RNA polymerase sigma factor</fullName>
    </submittedName>
</protein>
<evidence type="ECO:0000259" key="6">
    <source>
        <dbReference type="Pfam" id="PF04542"/>
    </source>
</evidence>
<keyword evidence="9" id="KW-1185">Reference proteome</keyword>
<keyword evidence="5" id="KW-0804">Transcription</keyword>
<evidence type="ECO:0000256" key="5">
    <source>
        <dbReference type="ARBA" id="ARBA00023163"/>
    </source>
</evidence>
<feature type="domain" description="RNA polymerase sigma factor 70 region 4 type 2" evidence="7">
    <location>
        <begin position="115"/>
        <end position="162"/>
    </location>
</feature>
<dbReference type="SUPFAM" id="SSF88946">
    <property type="entry name" value="Sigma2 domain of RNA polymerase sigma factors"/>
    <property type="match status" value="1"/>
</dbReference>
<evidence type="ECO:0000313" key="8">
    <source>
        <dbReference type="EMBL" id="QKJ33066.1"/>
    </source>
</evidence>
<reference evidence="8 9" key="1">
    <citation type="submission" date="2020-05" db="EMBL/GenBank/DDBJ databases">
        <title>Mucilaginibacter mali sp. nov.</title>
        <authorList>
            <person name="Kim H.S."/>
            <person name="Lee K.C."/>
            <person name="Suh M.K."/>
            <person name="Kim J.-S."/>
            <person name="Han K.-I."/>
            <person name="Eom M.K."/>
            <person name="Shin Y.K."/>
            <person name="Lee J.-S."/>
        </authorList>
    </citation>
    <scope>NUCLEOTIDE SEQUENCE [LARGE SCALE GENOMIC DNA]</scope>
    <source>
        <strain evidence="8 9">G2-14</strain>
    </source>
</reference>
<dbReference type="Gene3D" id="1.10.10.10">
    <property type="entry name" value="Winged helix-like DNA-binding domain superfamily/Winged helix DNA-binding domain"/>
    <property type="match status" value="1"/>
</dbReference>
<dbReference type="Gene3D" id="1.10.1740.10">
    <property type="match status" value="1"/>
</dbReference>
<evidence type="ECO:0000256" key="1">
    <source>
        <dbReference type="ARBA" id="ARBA00010641"/>
    </source>
</evidence>
<gene>
    <name evidence="8" type="ORF">HQ865_03890</name>
</gene>
<dbReference type="NCBIfam" id="TIGR02937">
    <property type="entry name" value="sigma70-ECF"/>
    <property type="match status" value="1"/>
</dbReference>
<evidence type="ECO:0000259" key="7">
    <source>
        <dbReference type="Pfam" id="PF08281"/>
    </source>
</evidence>
<evidence type="ECO:0000256" key="4">
    <source>
        <dbReference type="ARBA" id="ARBA00023125"/>
    </source>
</evidence>
<dbReference type="InterPro" id="IPR013324">
    <property type="entry name" value="RNA_pol_sigma_r3/r4-like"/>
</dbReference>
<dbReference type="SUPFAM" id="SSF88659">
    <property type="entry name" value="Sigma3 and sigma4 domains of RNA polymerase sigma factors"/>
    <property type="match status" value="1"/>
</dbReference>
<dbReference type="GO" id="GO:0006352">
    <property type="term" value="P:DNA-templated transcription initiation"/>
    <property type="evidence" value="ECO:0007669"/>
    <property type="project" value="InterPro"/>
</dbReference>
<keyword evidence="3" id="KW-0731">Sigma factor</keyword>
<evidence type="ECO:0000256" key="3">
    <source>
        <dbReference type="ARBA" id="ARBA00023082"/>
    </source>
</evidence>
<dbReference type="CDD" id="cd06171">
    <property type="entry name" value="Sigma70_r4"/>
    <property type="match status" value="1"/>
</dbReference>
<dbReference type="KEGG" id="mmab:HQ865_03890"/>
<sequence length="174" mass="20402">MLKVKAGDLDRMGLLFQRYHRQLYGFLFHMTYQREAAEDMVQQVFYKMLKYRQNFTGSGEFIHWMYAIARNVLKDQGKRKKLVMAKDGVEDMADYLPGGTDVAEQLDKKQAAQGLHRAMAKLNDDEREILSLSRFQELKHQEIAQILNISEGAVKVRVHRAMCQLKEIYTKIER</sequence>
<comment type="similarity">
    <text evidence="1">Belongs to the sigma-70 factor family. ECF subfamily.</text>
</comment>
<dbReference type="InterPro" id="IPR014284">
    <property type="entry name" value="RNA_pol_sigma-70_dom"/>
</dbReference>
<keyword evidence="2" id="KW-0805">Transcription regulation</keyword>
<dbReference type="EMBL" id="CP054139">
    <property type="protein sequence ID" value="QKJ33066.1"/>
    <property type="molecule type" value="Genomic_DNA"/>
</dbReference>
<dbReference type="InterPro" id="IPR039425">
    <property type="entry name" value="RNA_pol_sigma-70-like"/>
</dbReference>
<evidence type="ECO:0000256" key="2">
    <source>
        <dbReference type="ARBA" id="ARBA00023015"/>
    </source>
</evidence>
<name>A0A7D4Q4I5_9SPHI</name>
<dbReference type="Pfam" id="PF08281">
    <property type="entry name" value="Sigma70_r4_2"/>
    <property type="match status" value="1"/>
</dbReference>
<dbReference type="PANTHER" id="PTHR43133">
    <property type="entry name" value="RNA POLYMERASE ECF-TYPE SIGMA FACTO"/>
    <property type="match status" value="1"/>
</dbReference>
<feature type="domain" description="RNA polymerase sigma-70 region 2" evidence="6">
    <location>
        <begin position="15"/>
        <end position="80"/>
    </location>
</feature>
<dbReference type="PANTHER" id="PTHR43133:SF8">
    <property type="entry name" value="RNA POLYMERASE SIGMA FACTOR HI_1459-RELATED"/>
    <property type="match status" value="1"/>
</dbReference>
<dbReference type="GO" id="GO:0003677">
    <property type="term" value="F:DNA binding"/>
    <property type="evidence" value="ECO:0007669"/>
    <property type="project" value="UniProtKB-KW"/>
</dbReference>
<dbReference type="InterPro" id="IPR036388">
    <property type="entry name" value="WH-like_DNA-bd_sf"/>
</dbReference>
<dbReference type="InterPro" id="IPR013249">
    <property type="entry name" value="RNA_pol_sigma70_r4_t2"/>
</dbReference>
<dbReference type="Proteomes" id="UP000505355">
    <property type="component" value="Chromosome"/>
</dbReference>